<accession>A0AAQ1PD64</accession>
<reference evidence="1 2" key="1">
    <citation type="submission" date="2018-02" db="EMBL/GenBank/DDBJ databases">
        <authorList>
            <person name="Dubost A."/>
        </authorList>
    </citation>
    <scope>NUCLEOTIDE SEQUENCE [LARGE SCALE GENOMIC DNA]</scope>
    <source>
        <strain evidence="2">JV551A3</strain>
    </source>
</reference>
<sequence length="58" mass="6180">MPDCLLIASRSPIEPAHMQSLGSRLSLPCRLLPDVARLEPIDGAMILACALALGGLRR</sequence>
<protein>
    <submittedName>
        <fullName evidence="1">Uncharacterized protein</fullName>
    </submittedName>
</protein>
<gene>
    <name evidence="1" type="ORF">JV551A3_V1_2330002</name>
</gene>
<evidence type="ECO:0000313" key="1">
    <source>
        <dbReference type="EMBL" id="SPO64129.1"/>
    </source>
</evidence>
<evidence type="ECO:0000313" key="2">
    <source>
        <dbReference type="Proteomes" id="UP000294335"/>
    </source>
</evidence>
<keyword evidence="2" id="KW-1185">Reference proteome</keyword>
<dbReference type="AlphaFoldDB" id="A0AAQ1PD64"/>
<proteinExistence type="predicted"/>
<organism evidence="1 2">
    <name type="scientific">Pseudomonas inefficax</name>
    <dbReference type="NCBI Taxonomy" id="2078786"/>
    <lineage>
        <taxon>Bacteria</taxon>
        <taxon>Pseudomonadati</taxon>
        <taxon>Pseudomonadota</taxon>
        <taxon>Gammaproteobacteria</taxon>
        <taxon>Pseudomonadales</taxon>
        <taxon>Pseudomonadaceae</taxon>
        <taxon>Pseudomonas</taxon>
    </lineage>
</organism>
<dbReference type="EMBL" id="OPYN01000233">
    <property type="protein sequence ID" value="SPO64129.1"/>
    <property type="molecule type" value="Genomic_DNA"/>
</dbReference>
<name>A0AAQ1PD64_9PSED</name>
<comment type="caution">
    <text evidence="1">The sequence shown here is derived from an EMBL/GenBank/DDBJ whole genome shotgun (WGS) entry which is preliminary data.</text>
</comment>
<dbReference type="Proteomes" id="UP000294335">
    <property type="component" value="Unassembled WGS sequence"/>
</dbReference>